<name>A0ABV6LRR2_9BACI</name>
<evidence type="ECO:0000256" key="1">
    <source>
        <dbReference type="ARBA" id="ARBA00004651"/>
    </source>
</evidence>
<accession>A0ABV6LRR2</accession>
<feature type="transmembrane region" description="Helical" evidence="8">
    <location>
        <begin position="57"/>
        <end position="76"/>
    </location>
</feature>
<reference evidence="9 10" key="1">
    <citation type="submission" date="2024-09" db="EMBL/GenBank/DDBJ databases">
        <authorList>
            <person name="Sun Q."/>
            <person name="Mori K."/>
        </authorList>
    </citation>
    <scope>NUCLEOTIDE SEQUENCE [LARGE SCALE GENOMIC DNA]</scope>
    <source>
        <strain evidence="9 10">NCAIM B.02529</strain>
    </source>
</reference>
<dbReference type="InterPro" id="IPR037185">
    <property type="entry name" value="EmrE-like"/>
</dbReference>
<evidence type="ECO:0000256" key="3">
    <source>
        <dbReference type="ARBA" id="ARBA00022475"/>
    </source>
</evidence>
<feature type="transmembrane region" description="Helical" evidence="8">
    <location>
        <begin position="29"/>
        <end position="50"/>
    </location>
</feature>
<dbReference type="SUPFAM" id="SSF103481">
    <property type="entry name" value="Multidrug resistance efflux transporter EmrE"/>
    <property type="match status" value="1"/>
</dbReference>
<evidence type="ECO:0000313" key="9">
    <source>
        <dbReference type="EMBL" id="MFC0525105.1"/>
    </source>
</evidence>
<comment type="subcellular location">
    <subcellularLocation>
        <location evidence="1 7">Cell membrane</location>
        <topology evidence="1 7">Multi-pass membrane protein</topology>
    </subcellularLocation>
</comment>
<evidence type="ECO:0000256" key="2">
    <source>
        <dbReference type="ARBA" id="ARBA00022448"/>
    </source>
</evidence>
<evidence type="ECO:0000256" key="5">
    <source>
        <dbReference type="ARBA" id="ARBA00022989"/>
    </source>
</evidence>
<dbReference type="PANTHER" id="PTHR30561">
    <property type="entry name" value="SMR FAMILY PROTON-DEPENDENT DRUG EFFLUX TRANSPORTER SUGE"/>
    <property type="match status" value="1"/>
</dbReference>
<evidence type="ECO:0000313" key="10">
    <source>
        <dbReference type="Proteomes" id="UP001589836"/>
    </source>
</evidence>
<dbReference type="RefSeq" id="WP_377349925.1">
    <property type="nucleotide sequence ID" value="NZ_JBHLTP010000013.1"/>
</dbReference>
<dbReference type="Gene3D" id="1.10.3730.20">
    <property type="match status" value="1"/>
</dbReference>
<organism evidence="9 10">
    <name type="scientific">Pontibacillus salicampi</name>
    <dbReference type="NCBI Taxonomy" id="1449801"/>
    <lineage>
        <taxon>Bacteria</taxon>
        <taxon>Bacillati</taxon>
        <taxon>Bacillota</taxon>
        <taxon>Bacilli</taxon>
        <taxon>Bacillales</taxon>
        <taxon>Bacillaceae</taxon>
        <taxon>Pontibacillus</taxon>
    </lineage>
</organism>
<dbReference type="Pfam" id="PF00893">
    <property type="entry name" value="Multi_Drug_Res"/>
    <property type="match status" value="1"/>
</dbReference>
<protein>
    <submittedName>
        <fullName evidence="9">DMT family transporter</fullName>
    </submittedName>
</protein>
<comment type="similarity">
    <text evidence="7">Belongs to the drug/metabolite transporter (DMT) superfamily. Small multidrug resistance (SMR) (TC 2.A.7.1) family.</text>
</comment>
<feature type="transmembrane region" description="Helical" evidence="8">
    <location>
        <begin position="82"/>
        <end position="100"/>
    </location>
</feature>
<dbReference type="Proteomes" id="UP001589836">
    <property type="component" value="Unassembled WGS sequence"/>
</dbReference>
<keyword evidence="2" id="KW-0813">Transport</keyword>
<keyword evidence="3" id="KW-1003">Cell membrane</keyword>
<keyword evidence="10" id="KW-1185">Reference proteome</keyword>
<dbReference type="InterPro" id="IPR000390">
    <property type="entry name" value="Small_drug/metabolite_transptr"/>
</dbReference>
<gene>
    <name evidence="9" type="ORF">ACFFGV_16110</name>
</gene>
<keyword evidence="4 7" id="KW-0812">Transmembrane</keyword>
<evidence type="ECO:0000256" key="7">
    <source>
        <dbReference type="RuleBase" id="RU003942"/>
    </source>
</evidence>
<feature type="transmembrane region" description="Helical" evidence="8">
    <location>
        <begin position="5"/>
        <end position="23"/>
    </location>
</feature>
<evidence type="ECO:0000256" key="4">
    <source>
        <dbReference type="ARBA" id="ARBA00022692"/>
    </source>
</evidence>
<proteinExistence type="inferred from homology"/>
<dbReference type="PANTHER" id="PTHR30561:SF0">
    <property type="entry name" value="GUANIDINIUM EXPORTER"/>
    <property type="match status" value="1"/>
</dbReference>
<evidence type="ECO:0000256" key="8">
    <source>
        <dbReference type="SAM" id="Phobius"/>
    </source>
</evidence>
<evidence type="ECO:0000256" key="6">
    <source>
        <dbReference type="ARBA" id="ARBA00023136"/>
    </source>
</evidence>
<sequence>MAWSYVLIAGALEIIWVFTMKMSNGFTNLLPSVITIVLLIISFYFVAVAMKVLPVGTAYAVFTGIGTVGAVTVEFIMEPELISFMKILFLLLLITGIMGLKYTDRSEETAEEVRS</sequence>
<keyword evidence="6 8" id="KW-0472">Membrane</keyword>
<dbReference type="InterPro" id="IPR045324">
    <property type="entry name" value="Small_multidrug_res"/>
</dbReference>
<dbReference type="EMBL" id="JBHLTP010000013">
    <property type="protein sequence ID" value="MFC0525105.1"/>
    <property type="molecule type" value="Genomic_DNA"/>
</dbReference>
<comment type="caution">
    <text evidence="9">The sequence shown here is derived from an EMBL/GenBank/DDBJ whole genome shotgun (WGS) entry which is preliminary data.</text>
</comment>
<keyword evidence="5 8" id="KW-1133">Transmembrane helix</keyword>